<evidence type="ECO:0000313" key="3">
    <source>
        <dbReference type="Proteomes" id="UP000295371"/>
    </source>
</evidence>
<proteinExistence type="inferred from homology"/>
<dbReference type="AlphaFoldDB" id="A0A4R7JAS2"/>
<gene>
    <name evidence="2" type="ORF">CLV29_1366</name>
</gene>
<comment type="similarity">
    <text evidence="1">Belongs to the UPF0065 (bug) family.</text>
</comment>
<sequence>MTHSTTATTAGGPAGVDQSCGAFTASTGVNNVQVVNIPGAGGTIGLSSFVTMTGDPTTVMATGTAMLGGIELNDSPVDLTDVRPIARVAEDYDAIVVNADSPYQTIDDLVNAWSGDPGGLVWTGGSAGSIDHLIIAALAKESELDPSEITFIPKRSAWP</sequence>
<name>A0A4R7JAS2_9ACTN</name>
<keyword evidence="3" id="KW-1185">Reference proteome</keyword>
<evidence type="ECO:0000313" key="2">
    <source>
        <dbReference type="EMBL" id="TDT33737.1"/>
    </source>
</evidence>
<keyword evidence="2" id="KW-0675">Receptor</keyword>
<protein>
    <submittedName>
        <fullName evidence="2">Tripartite tricarboxylate transporter family receptor</fullName>
    </submittedName>
</protein>
<dbReference type="Gene3D" id="3.40.190.150">
    <property type="entry name" value="Bordetella uptake gene, domain 1"/>
    <property type="match status" value="1"/>
</dbReference>
<organism evidence="2 3">
    <name type="scientific">Naumannella halotolerans</name>
    <dbReference type="NCBI Taxonomy" id="993414"/>
    <lineage>
        <taxon>Bacteria</taxon>
        <taxon>Bacillati</taxon>
        <taxon>Actinomycetota</taxon>
        <taxon>Actinomycetes</taxon>
        <taxon>Propionibacteriales</taxon>
        <taxon>Propionibacteriaceae</taxon>
        <taxon>Naumannella</taxon>
    </lineage>
</organism>
<reference evidence="2 3" key="1">
    <citation type="submission" date="2019-03" db="EMBL/GenBank/DDBJ databases">
        <title>Genomic Encyclopedia of Archaeal and Bacterial Type Strains, Phase II (KMG-II): from individual species to whole genera.</title>
        <authorList>
            <person name="Goeker M."/>
        </authorList>
    </citation>
    <scope>NUCLEOTIDE SEQUENCE [LARGE SCALE GENOMIC DNA]</scope>
    <source>
        <strain evidence="2 3">DSM 24323</strain>
    </source>
</reference>
<dbReference type="Pfam" id="PF03401">
    <property type="entry name" value="TctC"/>
    <property type="match status" value="1"/>
</dbReference>
<dbReference type="Gene3D" id="3.40.190.10">
    <property type="entry name" value="Periplasmic binding protein-like II"/>
    <property type="match status" value="1"/>
</dbReference>
<dbReference type="InterPro" id="IPR005064">
    <property type="entry name" value="BUG"/>
</dbReference>
<evidence type="ECO:0000256" key="1">
    <source>
        <dbReference type="ARBA" id="ARBA00006987"/>
    </source>
</evidence>
<dbReference type="EMBL" id="SOAW01000001">
    <property type="protein sequence ID" value="TDT33737.1"/>
    <property type="molecule type" value="Genomic_DNA"/>
</dbReference>
<dbReference type="Proteomes" id="UP000295371">
    <property type="component" value="Unassembled WGS sequence"/>
</dbReference>
<comment type="caution">
    <text evidence="2">The sequence shown here is derived from an EMBL/GenBank/DDBJ whole genome shotgun (WGS) entry which is preliminary data.</text>
</comment>
<dbReference type="InterPro" id="IPR042100">
    <property type="entry name" value="Bug_dom1"/>
</dbReference>
<accession>A0A4R7JAS2</accession>
<dbReference type="PANTHER" id="PTHR42928">
    <property type="entry name" value="TRICARBOXYLATE-BINDING PROTEIN"/>
    <property type="match status" value="1"/>
</dbReference>
<dbReference type="PANTHER" id="PTHR42928:SF3">
    <property type="entry name" value="UPF0065 PROTEIN YFLP"/>
    <property type="match status" value="1"/>
</dbReference>